<keyword evidence="5" id="KW-0732">Signal</keyword>
<dbReference type="Gene3D" id="3.40.50.300">
    <property type="entry name" value="P-loop containing nucleotide triphosphate hydrolases"/>
    <property type="match status" value="2"/>
</dbReference>
<comment type="similarity">
    <text evidence="3">Belongs to the KTI12 family.</text>
</comment>
<dbReference type="InterPro" id="IPR013641">
    <property type="entry name" value="KTI12/PSTK"/>
</dbReference>
<feature type="signal peptide" evidence="5">
    <location>
        <begin position="1"/>
        <end position="28"/>
    </location>
</feature>
<proteinExistence type="inferred from homology"/>
<keyword evidence="2" id="KW-0067">ATP-binding</keyword>
<dbReference type="InterPro" id="IPR027417">
    <property type="entry name" value="P-loop_NTPase"/>
</dbReference>
<evidence type="ECO:0000256" key="1">
    <source>
        <dbReference type="ARBA" id="ARBA00022741"/>
    </source>
</evidence>
<sequence length="390" mass="44297">MRAYFQTMLLLVLRILTAPFLSLFPIHASELAYKKSMFRAICNLSMPLVIMCGFPCSGKSRRAKELQEYLEKSGRKVHIIGDHVLELDKNAVYADSRKEKEVRGPLRAAVERQLNKEDIVILDSLNYIKGYRYELFCLIKHVQTPHCLDIPPSLRCSGRCSSSVYVLKRCCAVLCGSHAVQSQHVSCWSCTESPRMFLAVLQPSKEGWRAGGPARSVGEIHCLTAPEISSTWNQQRDPSEQYTQEIFDALVQRFESPDSRNRWDSPLFTVHVDDNLPSEQISDAIFHRKAPPPNQSTQTQPLSSTNFLHELDKVTQDVVTAVLNAQKTSVPGDVIVVPGASERIELPRILNMSELRRCRHQFISYTKMHPNENISQLANMFVQYLNKSIH</sequence>
<dbReference type="AlphaFoldDB" id="A0A8C5PB41"/>
<name>A0A8C5PB41_9ANUR</name>
<evidence type="ECO:0000313" key="6">
    <source>
        <dbReference type="Ensembl" id="ENSLLEP00000010062.1"/>
    </source>
</evidence>
<accession>A0A8C5PB41</accession>
<evidence type="ECO:0000256" key="3">
    <source>
        <dbReference type="ARBA" id="ARBA00025768"/>
    </source>
</evidence>
<dbReference type="GO" id="GO:0005524">
    <property type="term" value="F:ATP binding"/>
    <property type="evidence" value="ECO:0007669"/>
    <property type="project" value="UniProtKB-KW"/>
</dbReference>
<keyword evidence="1" id="KW-0547">Nucleotide-binding</keyword>
<keyword evidence="7" id="KW-1185">Reference proteome</keyword>
<evidence type="ECO:0000256" key="4">
    <source>
        <dbReference type="ARBA" id="ARBA00026170"/>
    </source>
</evidence>
<organism evidence="6 7">
    <name type="scientific">Leptobrachium leishanense</name>
    <name type="common">Leishan spiny toad</name>
    <dbReference type="NCBI Taxonomy" id="445787"/>
    <lineage>
        <taxon>Eukaryota</taxon>
        <taxon>Metazoa</taxon>
        <taxon>Chordata</taxon>
        <taxon>Craniata</taxon>
        <taxon>Vertebrata</taxon>
        <taxon>Euteleostomi</taxon>
        <taxon>Amphibia</taxon>
        <taxon>Batrachia</taxon>
        <taxon>Anura</taxon>
        <taxon>Pelobatoidea</taxon>
        <taxon>Megophryidae</taxon>
        <taxon>Leptobrachium</taxon>
    </lineage>
</organism>
<protein>
    <recommendedName>
        <fullName evidence="4">Protein KTI12 homolog</fullName>
    </recommendedName>
</protein>
<dbReference type="Pfam" id="PF08433">
    <property type="entry name" value="KTI12"/>
    <property type="match status" value="2"/>
</dbReference>
<evidence type="ECO:0000256" key="2">
    <source>
        <dbReference type="ARBA" id="ARBA00022840"/>
    </source>
</evidence>
<dbReference type="Proteomes" id="UP000694569">
    <property type="component" value="Unplaced"/>
</dbReference>
<feature type="chain" id="PRO_5034079446" description="Protein KTI12 homolog" evidence="5">
    <location>
        <begin position="29"/>
        <end position="390"/>
    </location>
</feature>
<dbReference type="GeneTree" id="ENSGT00390000002443"/>
<evidence type="ECO:0000313" key="7">
    <source>
        <dbReference type="Proteomes" id="UP000694569"/>
    </source>
</evidence>
<reference evidence="6" key="1">
    <citation type="submission" date="2025-08" db="UniProtKB">
        <authorList>
            <consortium name="Ensembl"/>
        </authorList>
    </citation>
    <scope>IDENTIFICATION</scope>
</reference>
<dbReference type="PANTHER" id="PTHR12435">
    <property type="match status" value="1"/>
</dbReference>
<reference evidence="6" key="2">
    <citation type="submission" date="2025-09" db="UniProtKB">
        <authorList>
            <consortium name="Ensembl"/>
        </authorList>
    </citation>
    <scope>IDENTIFICATION</scope>
</reference>
<dbReference type="Ensembl" id="ENSLLET00000010454.1">
    <property type="protein sequence ID" value="ENSLLEP00000010062.1"/>
    <property type="gene ID" value="ENSLLEG00000006338.1"/>
</dbReference>
<evidence type="ECO:0000256" key="5">
    <source>
        <dbReference type="SAM" id="SignalP"/>
    </source>
</evidence>
<dbReference type="SUPFAM" id="SSF52540">
    <property type="entry name" value="P-loop containing nucleoside triphosphate hydrolases"/>
    <property type="match status" value="1"/>
</dbReference>